<evidence type="ECO:0000256" key="7">
    <source>
        <dbReference type="SAM" id="SignalP"/>
    </source>
</evidence>
<keyword evidence="3 6" id="KW-0812">Transmembrane</keyword>
<feature type="signal peptide" evidence="7">
    <location>
        <begin position="1"/>
        <end position="19"/>
    </location>
</feature>
<comment type="subcellular location">
    <subcellularLocation>
        <location evidence="1">Cell membrane</location>
        <topology evidence="1">Multi-pass membrane protein</topology>
    </subcellularLocation>
</comment>
<proteinExistence type="predicted"/>
<feature type="domain" description="Type II secretion system protein GspF" evidence="8">
    <location>
        <begin position="54"/>
        <end position="170"/>
    </location>
</feature>
<dbReference type="PATRIC" id="fig|396014.3.peg.2909"/>
<evidence type="ECO:0000256" key="6">
    <source>
        <dbReference type="SAM" id="Phobius"/>
    </source>
</evidence>
<dbReference type="eggNOG" id="COG4965">
    <property type="taxonomic scope" value="Bacteria"/>
</dbReference>
<dbReference type="AlphaFoldDB" id="Z9JR20"/>
<organism evidence="9 10">
    <name type="scientific">Brachybacterium phenoliresistens</name>
    <dbReference type="NCBI Taxonomy" id="396014"/>
    <lineage>
        <taxon>Bacteria</taxon>
        <taxon>Bacillati</taxon>
        <taxon>Actinomycetota</taxon>
        <taxon>Actinomycetes</taxon>
        <taxon>Micrococcales</taxon>
        <taxon>Dermabacteraceae</taxon>
        <taxon>Brachybacterium</taxon>
    </lineage>
</organism>
<dbReference type="Proteomes" id="UP000023067">
    <property type="component" value="Unassembled WGS sequence"/>
</dbReference>
<dbReference type="PANTHER" id="PTHR35007">
    <property type="entry name" value="INTEGRAL MEMBRANE PROTEIN-RELATED"/>
    <property type="match status" value="1"/>
</dbReference>
<dbReference type="PANTHER" id="PTHR35007:SF4">
    <property type="entry name" value="CONSERVED TRANSMEMBRANE PROTEIN-RELATED"/>
    <property type="match status" value="1"/>
</dbReference>
<dbReference type="HOGENOM" id="CLU_053089_1_0_11"/>
<keyword evidence="4 6" id="KW-1133">Transmembrane helix</keyword>
<evidence type="ECO:0000313" key="10">
    <source>
        <dbReference type="Proteomes" id="UP000023067"/>
    </source>
</evidence>
<sequence>MIPALVLAALLVLLLWVCAAAPAPVVAPTAGTAPPPGRRGRSRPDALDVARMVERLATVLGSGVSMSEAWSSVARSLPPGELAEFSRRLAAGSTPRAAAGPALRGLGEVASLQAALDVCARTGAPASGVLLSLAQALRDLHDAQLARGSAFAGPRSTARILLVLPLAGIALGTLIGVDPVGVLLGTPSGRALLVIGCALTAAGWWWMHRLLRSASGRPRVEVDPSVVLELIAGPLVAGVPLAGAVRAVGEAIHPTAAGARLCAFAAALTAGVGPEAATRELGPSLAPLREAALLSHGSGADLAQILRSSAADSRRMLARGAEAAAARLAVRLVLPTGLTLLPAFVVLGIIPTLSSLLGGAFEGGTLLSAGP</sequence>
<feature type="domain" description="Type II secretion system protein GspF" evidence="8">
    <location>
        <begin position="230"/>
        <end position="348"/>
    </location>
</feature>
<name>Z9JR20_9MICO</name>
<evidence type="ECO:0000256" key="4">
    <source>
        <dbReference type="ARBA" id="ARBA00022989"/>
    </source>
</evidence>
<gene>
    <name evidence="9" type="ORF">BF93_04390</name>
</gene>
<keyword evidence="2" id="KW-1003">Cell membrane</keyword>
<dbReference type="EMBL" id="JDYK01000017">
    <property type="protein sequence ID" value="EWS80251.1"/>
    <property type="molecule type" value="Genomic_DNA"/>
</dbReference>
<dbReference type="Pfam" id="PF00482">
    <property type="entry name" value="T2SSF"/>
    <property type="match status" value="2"/>
</dbReference>
<dbReference type="InterPro" id="IPR018076">
    <property type="entry name" value="T2SS_GspF_dom"/>
</dbReference>
<evidence type="ECO:0000313" key="9">
    <source>
        <dbReference type="EMBL" id="EWS80251.1"/>
    </source>
</evidence>
<evidence type="ECO:0000256" key="2">
    <source>
        <dbReference type="ARBA" id="ARBA00022475"/>
    </source>
</evidence>
<evidence type="ECO:0000259" key="8">
    <source>
        <dbReference type="Pfam" id="PF00482"/>
    </source>
</evidence>
<reference evidence="9 10" key="1">
    <citation type="submission" date="2014-02" db="EMBL/GenBank/DDBJ databases">
        <title>Genome sequence of Brachybacterium phenoliresistens strain W13A50.</title>
        <authorList>
            <person name="Wang X."/>
        </authorList>
    </citation>
    <scope>NUCLEOTIDE SEQUENCE [LARGE SCALE GENOMIC DNA]</scope>
    <source>
        <strain evidence="9 10">W13A50</strain>
    </source>
</reference>
<evidence type="ECO:0000256" key="1">
    <source>
        <dbReference type="ARBA" id="ARBA00004651"/>
    </source>
</evidence>
<keyword evidence="7" id="KW-0732">Signal</keyword>
<accession>Z9JR20</accession>
<feature type="chain" id="PRO_5039097418" evidence="7">
    <location>
        <begin position="20"/>
        <end position="371"/>
    </location>
</feature>
<feature type="transmembrane region" description="Helical" evidence="6">
    <location>
        <begin position="328"/>
        <end position="350"/>
    </location>
</feature>
<comment type="caution">
    <text evidence="9">The sequence shown here is derived from an EMBL/GenBank/DDBJ whole genome shotgun (WGS) entry which is preliminary data.</text>
</comment>
<dbReference type="OrthoDB" id="4792498at2"/>
<protein>
    <submittedName>
        <fullName evidence="9">Pilus assembly protein TadB</fullName>
    </submittedName>
</protein>
<evidence type="ECO:0000256" key="3">
    <source>
        <dbReference type="ARBA" id="ARBA00022692"/>
    </source>
</evidence>
<feature type="transmembrane region" description="Helical" evidence="6">
    <location>
        <begin position="191"/>
        <end position="207"/>
    </location>
</feature>
<evidence type="ECO:0000256" key="5">
    <source>
        <dbReference type="ARBA" id="ARBA00023136"/>
    </source>
</evidence>
<dbReference type="RefSeq" id="WP_051487005.1">
    <property type="nucleotide sequence ID" value="NZ_KK070000.1"/>
</dbReference>
<keyword evidence="5 6" id="KW-0472">Membrane</keyword>
<dbReference type="GO" id="GO:0005886">
    <property type="term" value="C:plasma membrane"/>
    <property type="evidence" value="ECO:0007669"/>
    <property type="project" value="UniProtKB-SubCell"/>
</dbReference>
<keyword evidence="10" id="KW-1185">Reference proteome</keyword>
<dbReference type="STRING" id="396014.BF93_04390"/>
<feature type="transmembrane region" description="Helical" evidence="6">
    <location>
        <begin position="160"/>
        <end position="184"/>
    </location>
</feature>